<evidence type="ECO:0000256" key="2">
    <source>
        <dbReference type="SAM" id="MobiDB-lite"/>
    </source>
</evidence>
<name>A0A2G9FVN0_9LAMI</name>
<dbReference type="EMBL" id="NKXS01010886">
    <property type="protein sequence ID" value="PIM97122.1"/>
    <property type="molecule type" value="Genomic_DNA"/>
</dbReference>
<evidence type="ECO:0008006" key="6">
    <source>
        <dbReference type="Google" id="ProtNLM"/>
    </source>
</evidence>
<gene>
    <name evidence="4" type="ORF">CDL12_30412</name>
</gene>
<sequence length="389" mass="43477">MVILKVWHLMKMLMIIMRLRFFDMPKRRRHAPSGRSMPTQPNAEGGSANNVAPCSEPIVGSAPPVLEPVPPIVEPGPSIQQDSLHQLDPSIEEDSEVVPDPPYRGRKSNKYWTVRLIDENGKTKETHLTAHDVFVLPSCQKIVLEWNKEGQPVGEAGGLLGQFLGHVACNSDNFPISYEKWPKVPSVDKEHVWNHVIKDMCERNIENRRKQKVPHTLGSKTIARKKHEMEVELGRSCGRAEIWNIAQKKNGSFVNDEAKKKSEELDMHTQNSSETEAFTKVFGKEHPGRVRSVGHCVAPSQFFGSTSYSGEETSSQANVEIQELKSEVKALRAQMAYFMEHFGAQMLDGNLNNNQAVDASSPALVRRYSSGSHDPRSLGSHNHGPSSHI</sequence>
<evidence type="ECO:0000256" key="3">
    <source>
        <dbReference type="SAM" id="SignalP"/>
    </source>
</evidence>
<dbReference type="PANTHER" id="PTHR33018">
    <property type="entry name" value="OS10G0338966 PROTEIN-RELATED"/>
    <property type="match status" value="1"/>
</dbReference>
<feature type="region of interest" description="Disordered" evidence="2">
    <location>
        <begin position="365"/>
        <end position="389"/>
    </location>
</feature>
<keyword evidence="3" id="KW-0732">Signal</keyword>
<proteinExistence type="predicted"/>
<dbReference type="AlphaFoldDB" id="A0A2G9FVN0"/>
<dbReference type="OrthoDB" id="1431649at2759"/>
<feature type="region of interest" description="Disordered" evidence="2">
    <location>
        <begin position="28"/>
        <end position="48"/>
    </location>
</feature>
<dbReference type="PANTHER" id="PTHR33018:SF34">
    <property type="entry name" value="OS02G0472350 PROTEIN"/>
    <property type="match status" value="1"/>
</dbReference>
<feature type="coiled-coil region" evidence="1">
    <location>
        <begin position="314"/>
        <end position="341"/>
    </location>
</feature>
<evidence type="ECO:0000313" key="4">
    <source>
        <dbReference type="EMBL" id="PIM97122.1"/>
    </source>
</evidence>
<dbReference type="Proteomes" id="UP000231279">
    <property type="component" value="Unassembled WGS sequence"/>
</dbReference>
<reference evidence="5" key="1">
    <citation type="journal article" date="2018" name="Gigascience">
        <title>Genome assembly of the Pink Ipe (Handroanthus impetiginosus, Bignoniaceae), a highly valued, ecologically keystone Neotropical timber forest tree.</title>
        <authorList>
            <person name="Silva-Junior O.B."/>
            <person name="Grattapaglia D."/>
            <person name="Novaes E."/>
            <person name="Collevatti R.G."/>
        </authorList>
    </citation>
    <scope>NUCLEOTIDE SEQUENCE [LARGE SCALE GENOMIC DNA]</scope>
    <source>
        <strain evidence="5">cv. UFG-1</strain>
    </source>
</reference>
<dbReference type="InterPro" id="IPR004252">
    <property type="entry name" value="Probable_transposase_24"/>
</dbReference>
<feature type="chain" id="PRO_5013795769" description="Transposase Tnp1/En/Spm-like domain-containing protein" evidence="3">
    <location>
        <begin position="19"/>
        <end position="389"/>
    </location>
</feature>
<evidence type="ECO:0000313" key="5">
    <source>
        <dbReference type="Proteomes" id="UP000231279"/>
    </source>
</evidence>
<feature type="compositionally biased region" description="Polar residues" evidence="2">
    <location>
        <begin position="36"/>
        <end position="48"/>
    </location>
</feature>
<keyword evidence="1" id="KW-0175">Coiled coil</keyword>
<accession>A0A2G9FVN0</accession>
<protein>
    <recommendedName>
        <fullName evidence="6">Transposase Tnp1/En/Spm-like domain-containing protein</fullName>
    </recommendedName>
</protein>
<dbReference type="Pfam" id="PF03004">
    <property type="entry name" value="Transposase_24"/>
    <property type="match status" value="1"/>
</dbReference>
<dbReference type="STRING" id="429701.A0A2G9FVN0"/>
<feature type="signal peptide" evidence="3">
    <location>
        <begin position="1"/>
        <end position="18"/>
    </location>
</feature>
<evidence type="ECO:0000256" key="1">
    <source>
        <dbReference type="SAM" id="Coils"/>
    </source>
</evidence>
<feature type="compositionally biased region" description="Polar residues" evidence="2">
    <location>
        <begin position="379"/>
        <end position="389"/>
    </location>
</feature>
<comment type="caution">
    <text evidence="4">The sequence shown here is derived from an EMBL/GenBank/DDBJ whole genome shotgun (WGS) entry which is preliminary data.</text>
</comment>
<keyword evidence="5" id="KW-1185">Reference proteome</keyword>
<organism evidence="4 5">
    <name type="scientific">Handroanthus impetiginosus</name>
    <dbReference type="NCBI Taxonomy" id="429701"/>
    <lineage>
        <taxon>Eukaryota</taxon>
        <taxon>Viridiplantae</taxon>
        <taxon>Streptophyta</taxon>
        <taxon>Embryophyta</taxon>
        <taxon>Tracheophyta</taxon>
        <taxon>Spermatophyta</taxon>
        <taxon>Magnoliopsida</taxon>
        <taxon>eudicotyledons</taxon>
        <taxon>Gunneridae</taxon>
        <taxon>Pentapetalae</taxon>
        <taxon>asterids</taxon>
        <taxon>lamiids</taxon>
        <taxon>Lamiales</taxon>
        <taxon>Bignoniaceae</taxon>
        <taxon>Crescentiina</taxon>
        <taxon>Tabebuia alliance</taxon>
        <taxon>Handroanthus</taxon>
    </lineage>
</organism>